<gene>
    <name evidence="4" type="ORF">DILT_LOCUS14949</name>
</gene>
<keyword evidence="2" id="KW-0677">Repeat</keyword>
<dbReference type="Gene3D" id="3.30.710.10">
    <property type="entry name" value="Potassium Channel Kv1.1, Chain A"/>
    <property type="match status" value="1"/>
</dbReference>
<dbReference type="InterPro" id="IPR011705">
    <property type="entry name" value="BACK"/>
</dbReference>
<evidence type="ECO:0000313" key="5">
    <source>
        <dbReference type="Proteomes" id="UP000281553"/>
    </source>
</evidence>
<dbReference type="OrthoDB" id="6134519at2759"/>
<sequence length="189" mass="21418">MKSPLPDSVEFKDAVPLNTVCPELEALRVENANPDLVITVYGLAQCLQLNGLKEWSQCFIIERLNINNIADIWCLASAVEHEVFKAPCMELIKRHFEEFVQLPVFKEVDYDNLRDLIQSNDLCVSNEEKVVDAISKWIEAGAEAGGECNERASRLGDFMAMIRWGYTSKEFRLAVMSNHKFISSSVQCL</sequence>
<dbReference type="PANTHER" id="PTHR45632">
    <property type="entry name" value="LD33804P"/>
    <property type="match status" value="1"/>
</dbReference>
<accession>A0A3P7MTJ3</accession>
<dbReference type="InterPro" id="IPR011333">
    <property type="entry name" value="SKP1/BTB/POZ_sf"/>
</dbReference>
<keyword evidence="1" id="KW-0880">Kelch repeat</keyword>
<organism evidence="4 5">
    <name type="scientific">Dibothriocephalus latus</name>
    <name type="common">Fish tapeworm</name>
    <name type="synonym">Diphyllobothrium latum</name>
    <dbReference type="NCBI Taxonomy" id="60516"/>
    <lineage>
        <taxon>Eukaryota</taxon>
        <taxon>Metazoa</taxon>
        <taxon>Spiralia</taxon>
        <taxon>Lophotrochozoa</taxon>
        <taxon>Platyhelminthes</taxon>
        <taxon>Cestoda</taxon>
        <taxon>Eucestoda</taxon>
        <taxon>Diphyllobothriidea</taxon>
        <taxon>Diphyllobothriidae</taxon>
        <taxon>Dibothriocephalus</taxon>
    </lineage>
</organism>
<keyword evidence="5" id="KW-1185">Reference proteome</keyword>
<dbReference type="Pfam" id="PF07707">
    <property type="entry name" value="BACK"/>
    <property type="match status" value="1"/>
</dbReference>
<name>A0A3P7MTJ3_DIBLA</name>
<evidence type="ECO:0000256" key="2">
    <source>
        <dbReference type="ARBA" id="ARBA00022737"/>
    </source>
</evidence>
<dbReference type="AlphaFoldDB" id="A0A3P7MTJ3"/>
<protein>
    <recommendedName>
        <fullName evidence="3">BACK domain-containing protein</fullName>
    </recommendedName>
</protein>
<evidence type="ECO:0000259" key="3">
    <source>
        <dbReference type="SMART" id="SM00875"/>
    </source>
</evidence>
<evidence type="ECO:0000313" key="4">
    <source>
        <dbReference type="EMBL" id="VDN27163.1"/>
    </source>
</evidence>
<dbReference type="Proteomes" id="UP000281553">
    <property type="component" value="Unassembled WGS sequence"/>
</dbReference>
<dbReference type="SMART" id="SM00875">
    <property type="entry name" value="BACK"/>
    <property type="match status" value="1"/>
</dbReference>
<reference evidence="4 5" key="1">
    <citation type="submission" date="2018-11" db="EMBL/GenBank/DDBJ databases">
        <authorList>
            <consortium name="Pathogen Informatics"/>
        </authorList>
    </citation>
    <scope>NUCLEOTIDE SEQUENCE [LARGE SCALE GENOMIC DNA]</scope>
</reference>
<dbReference type="Gene3D" id="1.25.40.420">
    <property type="match status" value="1"/>
</dbReference>
<evidence type="ECO:0000256" key="1">
    <source>
        <dbReference type="ARBA" id="ARBA00022441"/>
    </source>
</evidence>
<dbReference type="PANTHER" id="PTHR45632:SF3">
    <property type="entry name" value="KELCH-LIKE PROTEIN 32"/>
    <property type="match status" value="1"/>
</dbReference>
<dbReference type="EMBL" id="UYRU01076633">
    <property type="protein sequence ID" value="VDN27163.1"/>
    <property type="molecule type" value="Genomic_DNA"/>
</dbReference>
<feature type="domain" description="BACK" evidence="3">
    <location>
        <begin position="69"/>
        <end position="177"/>
    </location>
</feature>
<proteinExistence type="predicted"/>